<name>A0ABR1H0T8_9HYPO</name>
<evidence type="ECO:0000313" key="2">
    <source>
        <dbReference type="EMBL" id="KAK7414651.1"/>
    </source>
</evidence>
<evidence type="ECO:0000256" key="1">
    <source>
        <dbReference type="SAM" id="MobiDB-lite"/>
    </source>
</evidence>
<keyword evidence="3" id="KW-1185">Reference proteome</keyword>
<accession>A0ABR1H0T8</accession>
<dbReference type="EMBL" id="JAZAVJ010000098">
    <property type="protein sequence ID" value="KAK7414651.1"/>
    <property type="molecule type" value="Genomic_DNA"/>
</dbReference>
<sequence>MALDGGRIDTWRTRVPSRQDREDPFEGDGFESRPTTRLTFREPDPPVSRPSTRLSFLRAATPLFGRSSTPFSRPSTALFERRPNGRRKGLLGLFGRKRRHIDRDFTPSPEPIPREPVKLSFLFVGSSSSGQTSLLFRARYGYFPDTRAFARPLYETYVSDRVCNGHPARIEL</sequence>
<feature type="region of interest" description="Disordered" evidence="1">
    <location>
        <begin position="1"/>
        <end position="52"/>
    </location>
</feature>
<gene>
    <name evidence="2" type="ORF">QQX98_006508</name>
</gene>
<feature type="compositionally biased region" description="Basic and acidic residues" evidence="1">
    <location>
        <begin position="1"/>
        <end position="24"/>
    </location>
</feature>
<proteinExistence type="predicted"/>
<organism evidence="2 3">
    <name type="scientific">Neonectria punicea</name>
    <dbReference type="NCBI Taxonomy" id="979145"/>
    <lineage>
        <taxon>Eukaryota</taxon>
        <taxon>Fungi</taxon>
        <taxon>Dikarya</taxon>
        <taxon>Ascomycota</taxon>
        <taxon>Pezizomycotina</taxon>
        <taxon>Sordariomycetes</taxon>
        <taxon>Hypocreomycetidae</taxon>
        <taxon>Hypocreales</taxon>
        <taxon>Nectriaceae</taxon>
        <taxon>Neonectria</taxon>
    </lineage>
</organism>
<comment type="caution">
    <text evidence="2">The sequence shown here is derived from an EMBL/GenBank/DDBJ whole genome shotgun (WGS) entry which is preliminary data.</text>
</comment>
<dbReference type="Proteomes" id="UP001498476">
    <property type="component" value="Unassembled WGS sequence"/>
</dbReference>
<evidence type="ECO:0000313" key="3">
    <source>
        <dbReference type="Proteomes" id="UP001498476"/>
    </source>
</evidence>
<protein>
    <submittedName>
        <fullName evidence="2">Uncharacterized protein</fullName>
    </submittedName>
</protein>
<reference evidence="2 3" key="1">
    <citation type="journal article" date="2025" name="Microbiol. Resour. Announc.">
        <title>Draft genome sequences for Neonectria magnoliae and Neonectria punicea, canker pathogens of Liriodendron tulipifera and Acer saccharum in West Virginia.</title>
        <authorList>
            <person name="Petronek H.M."/>
            <person name="Kasson M.T."/>
            <person name="Metheny A.M."/>
            <person name="Stauder C.M."/>
            <person name="Lovett B."/>
            <person name="Lynch S.C."/>
            <person name="Garnas J.R."/>
            <person name="Kasson L.R."/>
            <person name="Stajich J.E."/>
        </authorList>
    </citation>
    <scope>NUCLEOTIDE SEQUENCE [LARGE SCALE GENOMIC DNA]</scope>
    <source>
        <strain evidence="2 3">NRRL 64653</strain>
    </source>
</reference>